<dbReference type="GO" id="GO:0030246">
    <property type="term" value="F:carbohydrate binding"/>
    <property type="evidence" value="ECO:0007669"/>
    <property type="project" value="InterPro"/>
</dbReference>
<dbReference type="CDD" id="cd04080">
    <property type="entry name" value="CBM6_cellulase-like"/>
    <property type="match status" value="2"/>
</dbReference>
<protein>
    <submittedName>
        <fullName evidence="5">Carbohydrate-binding protein</fullName>
    </submittedName>
</protein>
<gene>
    <name evidence="5" type="ORF">KDL01_33030</name>
</gene>
<sequence length="652" mass="67216">MSSRSLLRRAVAKGRRRAPRVRAVVVATALLTFALSASHSVAYAATEAPYGGTAAAVPGTVQAENYDTGGQGVAYNVSSTNGTANSYRSDGVDLEATTDSGGGDDLGWTSAGQWFKYTVNVASAGKYTVGLRVAAISAVTDGLHIANSAGTNLSGNINVPATGAWQTWTTVTATVTLPAGTQTLTIDQDTAGWNLNYLSFTSSGGTSGEGPYGGTAAAVPGTVQAENYDTGGQGTAYNVTSTNGSANTYRSDGVDLEATTDSGGGYDVGWTAAGQWFKYTVNVATAGTYTVGLRLAAPSAVGDALHIANSSGANISGAVQAPATGGYQTWTTVNTSVTLPAGTQTLTLDQDAAGWNINYLTFGSGSSGGGSYGGFPSGFWGNTSAIPSVSNAIEFDFLNATNGAYPDSEVYWSVNGVTESIAQSPYYTMTSCGSCRIYFYLGTANSQYNDFVELNSSGTTINADTSRVDAWGLPLAVHLHNSDGSDTTVGDDNTLFADSRSQVFSLFQSSVPTVFQQLATVNAPYNIPAPGDIAAFQPGGADASYMVAYAASVGATETTQEVFGCQGGGSPALNGNAALCAGLNRCVAQFSTTIQNTPADYYENAPCNYYSAFWHQYAVNGLQYGFAYDDDNGQSSDFNSTDAQYVQVAVGF</sequence>
<accession>A0A941EXD8</accession>
<comment type="caution">
    <text evidence="5">The sequence shown here is derived from an EMBL/GenBank/DDBJ whole genome shotgun (WGS) entry which is preliminary data.</text>
</comment>
<dbReference type="PROSITE" id="PS51175">
    <property type="entry name" value="CBM6"/>
    <property type="match status" value="2"/>
</dbReference>
<dbReference type="InterPro" id="IPR008979">
    <property type="entry name" value="Galactose-bd-like_sf"/>
</dbReference>
<evidence type="ECO:0000259" key="4">
    <source>
        <dbReference type="PROSITE" id="PS52006"/>
    </source>
</evidence>
<evidence type="ECO:0000313" key="5">
    <source>
        <dbReference type="EMBL" id="MBR7838143.1"/>
    </source>
</evidence>
<dbReference type="EMBL" id="JAGSOG010000261">
    <property type="protein sequence ID" value="MBR7838143.1"/>
    <property type="molecule type" value="Genomic_DNA"/>
</dbReference>
<dbReference type="Proteomes" id="UP000675781">
    <property type="component" value="Unassembled WGS sequence"/>
</dbReference>
<evidence type="ECO:0000259" key="3">
    <source>
        <dbReference type="PROSITE" id="PS51175"/>
    </source>
</evidence>
<keyword evidence="1 2" id="KW-0732">Signal</keyword>
<dbReference type="InterPro" id="IPR006584">
    <property type="entry name" value="Cellulose-bd_IV"/>
</dbReference>
<dbReference type="Pfam" id="PF16483">
    <property type="entry name" value="Glyco_hydro_64"/>
    <property type="match status" value="2"/>
</dbReference>
<dbReference type="SUPFAM" id="SSF49785">
    <property type="entry name" value="Galactose-binding domain-like"/>
    <property type="match status" value="2"/>
</dbReference>
<organism evidence="5 6">
    <name type="scientific">Actinospica durhamensis</name>
    <dbReference type="NCBI Taxonomy" id="1508375"/>
    <lineage>
        <taxon>Bacteria</taxon>
        <taxon>Bacillati</taxon>
        <taxon>Actinomycetota</taxon>
        <taxon>Actinomycetes</taxon>
        <taxon>Catenulisporales</taxon>
        <taxon>Actinospicaceae</taxon>
        <taxon>Actinospica</taxon>
    </lineage>
</organism>
<name>A0A941EXD8_9ACTN</name>
<feature type="domain" description="GH64" evidence="4">
    <location>
        <begin position="300"/>
        <end position="652"/>
    </location>
</feature>
<dbReference type="InterPro" id="IPR032477">
    <property type="entry name" value="Glyco_hydro_64"/>
</dbReference>
<proteinExistence type="predicted"/>
<dbReference type="SMART" id="SM00606">
    <property type="entry name" value="CBD_IV"/>
    <property type="match status" value="2"/>
</dbReference>
<dbReference type="InterPro" id="IPR005084">
    <property type="entry name" value="CBM6"/>
</dbReference>
<evidence type="ECO:0000256" key="2">
    <source>
        <dbReference type="SAM" id="SignalP"/>
    </source>
</evidence>
<dbReference type="Pfam" id="PF03422">
    <property type="entry name" value="CBM_6"/>
    <property type="match status" value="2"/>
</dbReference>
<evidence type="ECO:0000313" key="6">
    <source>
        <dbReference type="Proteomes" id="UP000675781"/>
    </source>
</evidence>
<dbReference type="AlphaFoldDB" id="A0A941EXD8"/>
<evidence type="ECO:0000256" key="1">
    <source>
        <dbReference type="ARBA" id="ARBA00022729"/>
    </source>
</evidence>
<dbReference type="Gene3D" id="2.60.110.10">
    <property type="entry name" value="Thaumatin"/>
    <property type="match status" value="1"/>
</dbReference>
<feature type="domain" description="CBM6" evidence="3">
    <location>
        <begin position="59"/>
        <end position="201"/>
    </location>
</feature>
<dbReference type="InterPro" id="IPR037176">
    <property type="entry name" value="Osmotin/thaumatin-like_sf"/>
</dbReference>
<dbReference type="RefSeq" id="WP_212532604.1">
    <property type="nucleotide sequence ID" value="NZ_JAGSOG010000261.1"/>
</dbReference>
<feature type="chain" id="PRO_5037705270" evidence="2">
    <location>
        <begin position="45"/>
        <end position="652"/>
    </location>
</feature>
<reference evidence="5" key="1">
    <citation type="submission" date="2021-04" db="EMBL/GenBank/DDBJ databases">
        <title>Genome based classification of Actinospica acidithermotolerans sp. nov., an actinobacterium isolated from an Indonesian hot spring.</title>
        <authorList>
            <person name="Kusuma A.B."/>
            <person name="Putra K.E."/>
            <person name="Nafisah S."/>
            <person name="Loh J."/>
            <person name="Nouioui I."/>
            <person name="Goodfellow M."/>
        </authorList>
    </citation>
    <scope>NUCLEOTIDE SEQUENCE</scope>
    <source>
        <strain evidence="5">CSCA 57</strain>
    </source>
</reference>
<feature type="signal peptide" evidence="2">
    <location>
        <begin position="1"/>
        <end position="44"/>
    </location>
</feature>
<dbReference type="PROSITE" id="PS52006">
    <property type="entry name" value="GH64"/>
    <property type="match status" value="1"/>
</dbReference>
<dbReference type="Gene3D" id="2.60.120.260">
    <property type="entry name" value="Galactose-binding domain-like"/>
    <property type="match status" value="2"/>
</dbReference>
<keyword evidence="6" id="KW-1185">Reference proteome</keyword>
<feature type="domain" description="CBM6" evidence="3">
    <location>
        <begin position="221"/>
        <end position="363"/>
    </location>
</feature>